<evidence type="ECO:0000313" key="1">
    <source>
        <dbReference type="EMBL" id="UPM52615.1"/>
    </source>
</evidence>
<dbReference type="RefSeq" id="WP_248265979.1">
    <property type="nucleotide sequence ID" value="NZ_CP096034.1"/>
</dbReference>
<dbReference type="SUPFAM" id="SSF56112">
    <property type="entry name" value="Protein kinase-like (PK-like)"/>
    <property type="match status" value="1"/>
</dbReference>
<evidence type="ECO:0000313" key="2">
    <source>
        <dbReference type="Proteomes" id="UP000830639"/>
    </source>
</evidence>
<name>A0ABY4JHV2_9BACI</name>
<dbReference type="Pfam" id="PF04655">
    <property type="entry name" value="APH_6_hur"/>
    <property type="match status" value="1"/>
</dbReference>
<dbReference type="Proteomes" id="UP000830639">
    <property type="component" value="Chromosome"/>
</dbReference>
<organism evidence="1 2">
    <name type="scientific">Gottfriedia acidiceleris</name>
    <dbReference type="NCBI Taxonomy" id="371036"/>
    <lineage>
        <taxon>Bacteria</taxon>
        <taxon>Bacillati</taxon>
        <taxon>Bacillota</taxon>
        <taxon>Bacilli</taxon>
        <taxon>Bacillales</taxon>
        <taxon>Bacillaceae</taxon>
        <taxon>Gottfriedia</taxon>
    </lineage>
</organism>
<dbReference type="InterPro" id="IPR011009">
    <property type="entry name" value="Kinase-like_dom_sf"/>
</dbReference>
<accession>A0ABY4JHV2</accession>
<gene>
    <name evidence="1" type="ORF">MY490_12285</name>
</gene>
<dbReference type="Gene3D" id="3.90.1200.10">
    <property type="match status" value="1"/>
</dbReference>
<dbReference type="EMBL" id="CP096034">
    <property type="protein sequence ID" value="UPM52615.1"/>
    <property type="molecule type" value="Genomic_DNA"/>
</dbReference>
<proteinExistence type="predicted"/>
<sequence length="312" mass="36024">MISLPDHFIKTIKDIHKEKGEKWLENFDDLCNRCEIRWNMKILSPFELSYNFVAPILIDGQKNAVIKLAVPNEEFNSEVEALKEFKDHEFVKVIDSDINEGILILEQLLPGNALATIENEQEAMGIAVKVMKNLWKAEPKSTKIPSILSREKSLSRIVEKFPYGLGPISKEMLLKAFDIFKEMNRTKSTKYLLHGDLHHYNILNAGENSWKVIDPKGLIGEREYDIIQFLLNNLEGKDITTTLENRIDLLVKELNLNKERVLLWGYSHAVLATCWSLEDEGTYNEYFFQTINIFEDLHTNQFGEGNNVLPLL</sequence>
<reference evidence="1 2" key="1">
    <citation type="submission" date="2022-04" db="EMBL/GenBank/DDBJ databases">
        <title>Mechanism of arsenic methylation and mitigation arsenic toxicity by Bacillus sp. LH14 from an Arsenic-Contaminated Paddy Soil.</title>
        <authorList>
            <person name="Wang D."/>
        </authorList>
    </citation>
    <scope>NUCLEOTIDE SEQUENCE [LARGE SCALE GENOMIC DNA]</scope>
    <source>
        <strain evidence="1 2">LH14</strain>
    </source>
</reference>
<keyword evidence="2" id="KW-1185">Reference proteome</keyword>
<protein>
    <submittedName>
        <fullName evidence="1">Aminoglycoside phosphotransferase family protein</fullName>
    </submittedName>
</protein>
<dbReference type="InterPro" id="IPR006748">
    <property type="entry name" value="NH2Glyco/OHUrea_AB-resist_kin"/>
</dbReference>